<dbReference type="CDD" id="cd07377">
    <property type="entry name" value="WHTH_GntR"/>
    <property type="match status" value="1"/>
</dbReference>
<evidence type="ECO:0000313" key="5">
    <source>
        <dbReference type="EMBL" id="MBM2616860.1"/>
    </source>
</evidence>
<keyword evidence="3" id="KW-0804">Transcription</keyword>
<dbReference type="InterPro" id="IPR000524">
    <property type="entry name" value="Tscrpt_reg_HTH_GntR"/>
</dbReference>
<dbReference type="SMART" id="SM00866">
    <property type="entry name" value="UTRA"/>
    <property type="match status" value="1"/>
</dbReference>
<dbReference type="Gene3D" id="1.10.10.10">
    <property type="entry name" value="Winged helix-like DNA-binding domain superfamily/Winged helix DNA-binding domain"/>
    <property type="match status" value="1"/>
</dbReference>
<dbReference type="InterPro" id="IPR028978">
    <property type="entry name" value="Chorismate_lyase_/UTRA_dom_sf"/>
</dbReference>
<evidence type="ECO:0000259" key="4">
    <source>
        <dbReference type="PROSITE" id="PS50949"/>
    </source>
</evidence>
<reference evidence="5 6" key="1">
    <citation type="submission" date="2021-01" db="EMBL/GenBank/DDBJ databases">
        <title>Actinoplanes sp. nov. LDG1-06 isolated from lichen.</title>
        <authorList>
            <person name="Saeng-In P."/>
            <person name="Phongsopitanun W."/>
            <person name="Kanchanasin P."/>
            <person name="Yuki M."/>
            <person name="Kudo T."/>
            <person name="Ohkuma M."/>
            <person name="Tanasupawat S."/>
        </authorList>
    </citation>
    <scope>NUCLEOTIDE SEQUENCE [LARGE SCALE GENOMIC DNA]</scope>
    <source>
        <strain evidence="5 6">LDG1-06</strain>
    </source>
</reference>
<dbReference type="PRINTS" id="PR00035">
    <property type="entry name" value="HTHGNTR"/>
</dbReference>
<dbReference type="Gene3D" id="3.40.1410.10">
    <property type="entry name" value="Chorismate lyase-like"/>
    <property type="match status" value="1"/>
</dbReference>
<evidence type="ECO:0000256" key="1">
    <source>
        <dbReference type="ARBA" id="ARBA00023015"/>
    </source>
</evidence>
<comment type="caution">
    <text evidence="5">The sequence shown here is derived from an EMBL/GenBank/DDBJ whole genome shotgun (WGS) entry which is preliminary data.</text>
</comment>
<proteinExistence type="predicted"/>
<dbReference type="InterPro" id="IPR036388">
    <property type="entry name" value="WH-like_DNA-bd_sf"/>
</dbReference>
<dbReference type="SMART" id="SM00345">
    <property type="entry name" value="HTH_GNTR"/>
    <property type="match status" value="1"/>
</dbReference>
<dbReference type="EMBL" id="JAENHP010000004">
    <property type="protein sequence ID" value="MBM2616860.1"/>
    <property type="molecule type" value="Genomic_DNA"/>
</dbReference>
<name>A0ABS2AAK1_9ACTN</name>
<dbReference type="InterPro" id="IPR036390">
    <property type="entry name" value="WH_DNA-bd_sf"/>
</dbReference>
<dbReference type="InterPro" id="IPR050679">
    <property type="entry name" value="Bact_HTH_transcr_reg"/>
</dbReference>
<dbReference type="Proteomes" id="UP000632138">
    <property type="component" value="Unassembled WGS sequence"/>
</dbReference>
<dbReference type="Pfam" id="PF00392">
    <property type="entry name" value="GntR"/>
    <property type="match status" value="1"/>
</dbReference>
<evidence type="ECO:0000313" key="6">
    <source>
        <dbReference type="Proteomes" id="UP000632138"/>
    </source>
</evidence>
<organism evidence="5 6">
    <name type="scientific">Paractinoplanes ovalisporus</name>
    <dbReference type="NCBI Taxonomy" id="2810368"/>
    <lineage>
        <taxon>Bacteria</taxon>
        <taxon>Bacillati</taxon>
        <taxon>Actinomycetota</taxon>
        <taxon>Actinomycetes</taxon>
        <taxon>Micromonosporales</taxon>
        <taxon>Micromonosporaceae</taxon>
        <taxon>Paractinoplanes</taxon>
    </lineage>
</organism>
<keyword evidence="6" id="KW-1185">Reference proteome</keyword>
<sequence length="256" mass="28601">MIEPSRSQYVQIADLLRSRIQDGTYTPGALLPSEDRLAEELGVSRVTINRAVGLLRSSGDVRVRRGAGSVVRSLPRIRRDAQARYAARREGTGAGEVEVRKLNLKSRTDYRRIGKAETPADVAKTLEISQDAPSLLRSRVLYANDEPTQIADSYIPWEIAEGCESLMQPNAGPGGSYGRLEDLGHGPVRFEEEITVRMPTEPEQRTLDLEPLQPVFQIWHVAYTARNLPIAVTVHVMPGHVWTLHYAWDDKHSQGE</sequence>
<keyword evidence="2" id="KW-0238">DNA-binding</keyword>
<feature type="domain" description="HTH gntR-type" evidence="4">
    <location>
        <begin position="6"/>
        <end position="74"/>
    </location>
</feature>
<dbReference type="SUPFAM" id="SSF46785">
    <property type="entry name" value="Winged helix' DNA-binding domain"/>
    <property type="match status" value="1"/>
</dbReference>
<keyword evidence="1" id="KW-0805">Transcription regulation</keyword>
<evidence type="ECO:0000256" key="2">
    <source>
        <dbReference type="ARBA" id="ARBA00023125"/>
    </source>
</evidence>
<dbReference type="InterPro" id="IPR011663">
    <property type="entry name" value="UTRA"/>
</dbReference>
<dbReference type="SUPFAM" id="SSF64288">
    <property type="entry name" value="Chorismate lyase-like"/>
    <property type="match status" value="1"/>
</dbReference>
<dbReference type="PANTHER" id="PTHR44846">
    <property type="entry name" value="MANNOSYL-D-GLYCERATE TRANSPORT/METABOLISM SYSTEM REPRESSOR MNGR-RELATED"/>
    <property type="match status" value="1"/>
</dbReference>
<dbReference type="PROSITE" id="PS50949">
    <property type="entry name" value="HTH_GNTR"/>
    <property type="match status" value="1"/>
</dbReference>
<dbReference type="Pfam" id="PF07702">
    <property type="entry name" value="UTRA"/>
    <property type="match status" value="1"/>
</dbReference>
<evidence type="ECO:0000256" key="3">
    <source>
        <dbReference type="ARBA" id="ARBA00023163"/>
    </source>
</evidence>
<protein>
    <submittedName>
        <fullName evidence="5">GntR family transcriptional regulator</fullName>
    </submittedName>
</protein>
<dbReference type="PANTHER" id="PTHR44846:SF17">
    <property type="entry name" value="GNTR-FAMILY TRANSCRIPTIONAL REGULATOR"/>
    <property type="match status" value="1"/>
</dbReference>
<gene>
    <name evidence="5" type="ORF">JIG36_14965</name>
</gene>
<accession>A0ABS2AAK1</accession>